<comment type="subcellular location">
    <subcellularLocation>
        <location evidence="1">Nucleus</location>
    </subcellularLocation>
</comment>
<dbReference type="CTD" id="38905"/>
<comment type="catalytic activity">
    <reaction evidence="9">
        <text>ATP + H2O = ADP + phosphate + H(+)</text>
        <dbReference type="Rhea" id="RHEA:13065"/>
        <dbReference type="ChEBI" id="CHEBI:15377"/>
        <dbReference type="ChEBI" id="CHEBI:15378"/>
        <dbReference type="ChEBI" id="CHEBI:30616"/>
        <dbReference type="ChEBI" id="CHEBI:43474"/>
        <dbReference type="ChEBI" id="CHEBI:456216"/>
        <dbReference type="EC" id="5.6.2.4"/>
    </reaction>
</comment>
<dbReference type="Gene3D" id="1.10.150.20">
    <property type="entry name" value="5' to 3' exonuclease, C-terminal subdomain"/>
    <property type="match status" value="1"/>
</dbReference>
<dbReference type="GO" id="GO:0016787">
    <property type="term" value="F:hydrolase activity"/>
    <property type="evidence" value="ECO:0007669"/>
    <property type="project" value="UniProtKB-KW"/>
</dbReference>
<evidence type="ECO:0000313" key="12">
    <source>
        <dbReference type="Proteomes" id="UP000504629"/>
    </source>
</evidence>
<dbReference type="InterPro" id="IPR050474">
    <property type="entry name" value="Hel308_SKI2-like"/>
</dbReference>
<organism evidence="12 13">
    <name type="scientific">Bombyx mandarina</name>
    <name type="common">Wild silk moth</name>
    <name type="synonym">Wild silkworm</name>
    <dbReference type="NCBI Taxonomy" id="7092"/>
    <lineage>
        <taxon>Eukaryota</taxon>
        <taxon>Metazoa</taxon>
        <taxon>Ecdysozoa</taxon>
        <taxon>Arthropoda</taxon>
        <taxon>Hexapoda</taxon>
        <taxon>Insecta</taxon>
        <taxon>Pterygota</taxon>
        <taxon>Neoptera</taxon>
        <taxon>Endopterygota</taxon>
        <taxon>Lepidoptera</taxon>
        <taxon>Glossata</taxon>
        <taxon>Ditrysia</taxon>
        <taxon>Bombycoidea</taxon>
        <taxon>Bombycidae</taxon>
        <taxon>Bombycinae</taxon>
        <taxon>Bombyx</taxon>
    </lineage>
</organism>
<dbReference type="SMART" id="SM00487">
    <property type="entry name" value="DEXDc"/>
    <property type="match status" value="1"/>
</dbReference>
<dbReference type="GO" id="GO:0006302">
    <property type="term" value="P:double-strand break repair"/>
    <property type="evidence" value="ECO:0007669"/>
    <property type="project" value="UniProtKB-ARBA"/>
</dbReference>
<gene>
    <name evidence="13" type="primary">LOC114250003</name>
</gene>
<evidence type="ECO:0000256" key="1">
    <source>
        <dbReference type="ARBA" id="ARBA00004123"/>
    </source>
</evidence>
<dbReference type="PANTHER" id="PTHR47961:SF12">
    <property type="entry name" value="HELICASE POLQ-LIKE"/>
    <property type="match status" value="1"/>
</dbReference>
<dbReference type="KEGG" id="bman:114250003"/>
<dbReference type="SUPFAM" id="SSF52540">
    <property type="entry name" value="P-loop containing nucleoside triphosphate hydrolases"/>
    <property type="match status" value="2"/>
</dbReference>
<dbReference type="GO" id="GO:0043138">
    <property type="term" value="F:3'-5' DNA helicase activity"/>
    <property type="evidence" value="ECO:0007669"/>
    <property type="project" value="UniProtKB-EC"/>
</dbReference>
<evidence type="ECO:0000256" key="8">
    <source>
        <dbReference type="ARBA" id="ARBA00023242"/>
    </source>
</evidence>
<evidence type="ECO:0000259" key="10">
    <source>
        <dbReference type="PROSITE" id="PS51192"/>
    </source>
</evidence>
<reference evidence="13" key="1">
    <citation type="submission" date="2025-08" db="UniProtKB">
        <authorList>
            <consortium name="RefSeq"/>
        </authorList>
    </citation>
    <scope>IDENTIFICATION</scope>
    <source>
        <tissue evidence="13">Silk gland</tissue>
    </source>
</reference>
<dbReference type="RefSeq" id="XP_028039547.1">
    <property type="nucleotide sequence ID" value="XM_028183746.1"/>
</dbReference>
<dbReference type="OrthoDB" id="2320933at2759"/>
<dbReference type="SMART" id="SM00490">
    <property type="entry name" value="HELICc"/>
    <property type="match status" value="1"/>
</dbReference>
<keyword evidence="2" id="KW-0547">Nucleotide-binding</keyword>
<dbReference type="Pfam" id="PF20470">
    <property type="entry name" value="HTH_61"/>
    <property type="match status" value="1"/>
</dbReference>
<protein>
    <submittedName>
        <fullName evidence="13">Helicase POLQ-like</fullName>
    </submittedName>
</protein>
<keyword evidence="3" id="KW-0227">DNA damage</keyword>
<dbReference type="Pfam" id="PF21099">
    <property type="entry name" value="POLQ_helical"/>
    <property type="match status" value="1"/>
</dbReference>
<dbReference type="GeneID" id="114250003"/>
<dbReference type="GO" id="GO:0003676">
    <property type="term" value="F:nucleic acid binding"/>
    <property type="evidence" value="ECO:0007669"/>
    <property type="project" value="InterPro"/>
</dbReference>
<dbReference type="Proteomes" id="UP000504629">
    <property type="component" value="Unplaced"/>
</dbReference>
<dbReference type="PANTHER" id="PTHR47961">
    <property type="entry name" value="DNA POLYMERASE THETA, PUTATIVE (AFU_ORTHOLOGUE AFUA_1G05260)-RELATED"/>
    <property type="match status" value="1"/>
</dbReference>
<sequence>MNSKDKRNIEHTSTPKRRRLSLRRKCSNLKTYIYNAPHEDSIPEIADEETNTIHRCESPRLPCNQVEYLSESGNSSDIPCSPGVSNSYALNNISNWESLVSSANNKSSSHIIKQEIENISDEMFCSLIEKSVSNQEEVVMKNDDNNVNSQANHNQIFKLNCGSKDELETRNELMPISPIINSKSFTFNKGTNQNENINASTINYEVDIENYFDEINHTISNFDTVKLNKSSLFETKDSFLLHIKDDSILGQEFKSDIHDLVERKLETKLNDKQAVMSNLKSSNSFYGLPISAKELFKTFRNIERFYDWQEECLNLDAIKHRRNLIYALPTSGGKTLVSEVLMMREVINRKKNALFILPYVAIVQEKIWALSPFAVQLDFLIEEYAGGKGSLPPKKRRKKNTIYIATIEKGLALVRSLIELRRLDELGLIVVDELHLIGEKGRGGTLETLLTTVIFVNQNIQIVGMSATIGNLSEVATFLKAEVYERHFRPVELTEYVKLGSTLHRMLWTDEGLELVPDRELDFNYSAEQRARDPDGVCGLLRGGRGALVFCPTQRSCENVAATVAAMLPPEMADGRAEERLALVEALRAEGSTDALLQAASCGVAYHHAGLATDERHLLEQAFRSGVLSTICCTSTLAAGVNLPAARVLLRGAAGARGGPPALSAAAYRQMAGRAGRAGLAAAGESILICSPQQWEHLKPVLEAGVAPVTSVLRPSLESLILSAVTLQLADTGPELKRLLDSTFMAVPKAAESAVADTRAACQEVLRSLTRAGVLDVKGQRKLNQDNDDEELYNSQFVVSRLGQAAVKGCLSVEAARRLVAELRRAARGLVLCGPLHLLYLAAPHDDPVRPDPRHFYSLYCELDDEGLQTAKALGINETNAIRMMTGRPMVSVSSLVVSRFYMALMLRDLWRHMPLHAVADKYLVGRGRVQWLLTAGCAGAGGAAAACEALGAAPFAALLQPLALALRTCAHPQLHLLMELPAVKKARALQLMRAGYKRIEDVAKASPENLTSSISHLSRTAATHLISAARMMLIEKVENLRAEAEDVMQELNL</sequence>
<dbReference type="InterPro" id="IPR014001">
    <property type="entry name" value="Helicase_ATP-bd"/>
</dbReference>
<evidence type="ECO:0000256" key="2">
    <source>
        <dbReference type="ARBA" id="ARBA00022741"/>
    </source>
</evidence>
<dbReference type="PROSITE" id="PS51194">
    <property type="entry name" value="HELICASE_CTER"/>
    <property type="match status" value="1"/>
</dbReference>
<evidence type="ECO:0000256" key="6">
    <source>
        <dbReference type="ARBA" id="ARBA00022840"/>
    </source>
</evidence>
<name>A0A6J2KF38_BOMMA</name>
<dbReference type="SUPFAM" id="SSF158702">
    <property type="entry name" value="Sec63 N-terminal domain-like"/>
    <property type="match status" value="1"/>
</dbReference>
<dbReference type="InterPro" id="IPR001650">
    <property type="entry name" value="Helicase_C-like"/>
</dbReference>
<accession>A0A6J2KF38</accession>
<dbReference type="Pfam" id="PF00270">
    <property type="entry name" value="DEAD"/>
    <property type="match status" value="1"/>
</dbReference>
<keyword evidence="7" id="KW-0234">DNA repair</keyword>
<dbReference type="PROSITE" id="PS51192">
    <property type="entry name" value="HELICASE_ATP_BIND_1"/>
    <property type="match status" value="1"/>
</dbReference>
<dbReference type="InterPro" id="IPR011545">
    <property type="entry name" value="DEAD/DEAH_box_helicase_dom"/>
</dbReference>
<feature type="domain" description="Helicase C-terminal" evidence="11">
    <location>
        <begin position="533"/>
        <end position="721"/>
    </location>
</feature>
<dbReference type="Gene3D" id="1.10.3380.20">
    <property type="match status" value="1"/>
</dbReference>
<dbReference type="Pfam" id="PF00271">
    <property type="entry name" value="Helicase_C"/>
    <property type="match status" value="1"/>
</dbReference>
<feature type="domain" description="Helicase ATP-binding" evidence="10">
    <location>
        <begin position="315"/>
        <end position="487"/>
    </location>
</feature>
<keyword evidence="8" id="KW-0539">Nucleus</keyword>
<keyword evidence="12" id="KW-1185">Reference proteome</keyword>
<dbReference type="Gene3D" id="3.40.50.300">
    <property type="entry name" value="P-loop containing nucleotide triphosphate hydrolases"/>
    <property type="match status" value="2"/>
</dbReference>
<dbReference type="GO" id="GO:0005634">
    <property type="term" value="C:nucleus"/>
    <property type="evidence" value="ECO:0007669"/>
    <property type="project" value="UniProtKB-SubCell"/>
</dbReference>
<keyword evidence="6" id="KW-0067">ATP-binding</keyword>
<dbReference type="CDD" id="cd18026">
    <property type="entry name" value="DEXHc_POLQ-like"/>
    <property type="match status" value="1"/>
</dbReference>
<dbReference type="GO" id="GO:0005524">
    <property type="term" value="F:ATP binding"/>
    <property type="evidence" value="ECO:0007669"/>
    <property type="project" value="UniProtKB-KW"/>
</dbReference>
<dbReference type="AlphaFoldDB" id="A0A6J2KF38"/>
<evidence type="ECO:0000313" key="13">
    <source>
        <dbReference type="RefSeq" id="XP_028039547.1"/>
    </source>
</evidence>
<keyword evidence="4" id="KW-0378">Hydrolase</keyword>
<dbReference type="InterPro" id="IPR048960">
    <property type="entry name" value="POLQ-like_helical"/>
</dbReference>
<evidence type="ECO:0000259" key="11">
    <source>
        <dbReference type="PROSITE" id="PS51194"/>
    </source>
</evidence>
<proteinExistence type="predicted"/>
<dbReference type="InterPro" id="IPR046931">
    <property type="entry name" value="HTH_61"/>
</dbReference>
<dbReference type="FunFam" id="3.40.50.300:FF:000813">
    <property type="entry name" value="helicase POLQ-like isoform X1"/>
    <property type="match status" value="1"/>
</dbReference>
<evidence type="ECO:0000256" key="7">
    <source>
        <dbReference type="ARBA" id="ARBA00023204"/>
    </source>
</evidence>
<evidence type="ECO:0000256" key="4">
    <source>
        <dbReference type="ARBA" id="ARBA00022801"/>
    </source>
</evidence>
<keyword evidence="5" id="KW-0347">Helicase</keyword>
<dbReference type="InterPro" id="IPR027417">
    <property type="entry name" value="P-loop_NTPase"/>
</dbReference>
<evidence type="ECO:0000256" key="9">
    <source>
        <dbReference type="ARBA" id="ARBA00048988"/>
    </source>
</evidence>
<evidence type="ECO:0000256" key="3">
    <source>
        <dbReference type="ARBA" id="ARBA00022763"/>
    </source>
</evidence>
<evidence type="ECO:0000256" key="5">
    <source>
        <dbReference type="ARBA" id="ARBA00022806"/>
    </source>
</evidence>